<reference evidence="2" key="1">
    <citation type="submission" date="2015-08" db="EMBL/GenBank/DDBJ databases">
        <authorList>
            <person name="Varghese N."/>
        </authorList>
    </citation>
    <scope>NUCLEOTIDE SEQUENCE [LARGE SCALE GENOMIC DNA]</scope>
    <source>
        <strain evidence="2">DSM 18181</strain>
    </source>
</reference>
<name>A0A0K6HUG1_9BURK</name>
<dbReference type="EMBL" id="CYHF01000002">
    <property type="protein sequence ID" value="CUA94652.1"/>
    <property type="molecule type" value="Genomic_DNA"/>
</dbReference>
<protein>
    <recommendedName>
        <fullName evidence="3">DUF2946 domain-containing protein</fullName>
    </recommendedName>
</protein>
<evidence type="ECO:0000313" key="2">
    <source>
        <dbReference type="Proteomes" id="UP000183649"/>
    </source>
</evidence>
<keyword evidence="2" id="KW-1185">Reference proteome</keyword>
<dbReference type="STRING" id="339866.GCA_001418255_00691"/>
<dbReference type="RefSeq" id="WP_055449814.1">
    <property type="nucleotide sequence ID" value="NZ_CYHF01000002.1"/>
</dbReference>
<dbReference type="AlphaFoldDB" id="A0A0K6HUG1"/>
<sequence>MSLFLRPVLILLLVLLPLRGWAQASMTADGCAMRGEAVHALQMDGMAAAHMATMTGCHEQIASDHGASGDIDPTAHDHQHCVICHLAVAQPSAFELLVAHAAQHPCPAAANTAWHSAELQTLQRPPRT</sequence>
<evidence type="ECO:0008006" key="3">
    <source>
        <dbReference type="Google" id="ProtNLM"/>
    </source>
</evidence>
<dbReference type="Proteomes" id="UP000183649">
    <property type="component" value="Unassembled WGS sequence"/>
</dbReference>
<evidence type="ECO:0000313" key="1">
    <source>
        <dbReference type="EMBL" id="CUA94652.1"/>
    </source>
</evidence>
<dbReference type="OrthoDB" id="9157513at2"/>
<proteinExistence type="predicted"/>
<gene>
    <name evidence="1" type="ORF">Ga0061069_102167</name>
</gene>
<accession>A0A0K6HUG1</accession>
<organism evidence="1 2">
    <name type="scientific">Thiomonas bhubaneswarensis</name>
    <dbReference type="NCBI Taxonomy" id="339866"/>
    <lineage>
        <taxon>Bacteria</taxon>
        <taxon>Pseudomonadati</taxon>
        <taxon>Pseudomonadota</taxon>
        <taxon>Betaproteobacteria</taxon>
        <taxon>Burkholderiales</taxon>
        <taxon>Thiomonas</taxon>
    </lineage>
</organism>